<protein>
    <submittedName>
        <fullName evidence="9">Proton glutamate symport protein</fullName>
    </submittedName>
</protein>
<dbReference type="PRINTS" id="PR00173">
    <property type="entry name" value="EDTRNSPORT"/>
</dbReference>
<organism evidence="9 10">
    <name type="scientific">Rubinisphaera italica</name>
    <dbReference type="NCBI Taxonomy" id="2527969"/>
    <lineage>
        <taxon>Bacteria</taxon>
        <taxon>Pseudomonadati</taxon>
        <taxon>Planctomycetota</taxon>
        <taxon>Planctomycetia</taxon>
        <taxon>Planctomycetales</taxon>
        <taxon>Planctomycetaceae</taxon>
        <taxon>Rubinisphaera</taxon>
    </lineage>
</organism>
<feature type="transmembrane region" description="Helical" evidence="8">
    <location>
        <begin position="173"/>
        <end position="195"/>
    </location>
</feature>
<keyword evidence="7" id="KW-0325">Glycoprotein</keyword>
<proteinExistence type="predicted"/>
<dbReference type="Proteomes" id="UP000316095">
    <property type="component" value="Unassembled WGS sequence"/>
</dbReference>
<dbReference type="GO" id="GO:0005313">
    <property type="term" value="F:L-glutamate transmembrane transporter activity"/>
    <property type="evidence" value="ECO:0007669"/>
    <property type="project" value="TreeGrafter"/>
</dbReference>
<evidence type="ECO:0000256" key="2">
    <source>
        <dbReference type="ARBA" id="ARBA00022448"/>
    </source>
</evidence>
<accession>A0A5C5XJ43</accession>
<dbReference type="RefSeq" id="WP_146504240.1">
    <property type="nucleotide sequence ID" value="NZ_SJPG01000001.1"/>
</dbReference>
<evidence type="ECO:0000256" key="4">
    <source>
        <dbReference type="ARBA" id="ARBA00022847"/>
    </source>
</evidence>
<dbReference type="PROSITE" id="PS00714">
    <property type="entry name" value="NA_DICARBOXYL_SYMP_2"/>
    <property type="match status" value="1"/>
</dbReference>
<dbReference type="GO" id="GO:0005886">
    <property type="term" value="C:plasma membrane"/>
    <property type="evidence" value="ECO:0007669"/>
    <property type="project" value="TreeGrafter"/>
</dbReference>
<keyword evidence="5 8" id="KW-1133">Transmembrane helix</keyword>
<dbReference type="InterPro" id="IPR036458">
    <property type="entry name" value="Na:dicarbo_symporter_sf"/>
</dbReference>
<evidence type="ECO:0000256" key="5">
    <source>
        <dbReference type="ARBA" id="ARBA00022989"/>
    </source>
</evidence>
<feature type="transmembrane region" description="Helical" evidence="8">
    <location>
        <begin position="268"/>
        <end position="291"/>
    </location>
</feature>
<reference evidence="9 10" key="1">
    <citation type="submission" date="2019-02" db="EMBL/GenBank/DDBJ databases">
        <title>Deep-cultivation of Planctomycetes and their phenomic and genomic characterization uncovers novel biology.</title>
        <authorList>
            <person name="Wiegand S."/>
            <person name="Jogler M."/>
            <person name="Boedeker C."/>
            <person name="Pinto D."/>
            <person name="Vollmers J."/>
            <person name="Rivas-Marin E."/>
            <person name="Kohn T."/>
            <person name="Peeters S.H."/>
            <person name="Heuer A."/>
            <person name="Rast P."/>
            <person name="Oberbeckmann S."/>
            <person name="Bunk B."/>
            <person name="Jeske O."/>
            <person name="Meyerdierks A."/>
            <person name="Storesund J.E."/>
            <person name="Kallscheuer N."/>
            <person name="Luecker S."/>
            <person name="Lage O.M."/>
            <person name="Pohl T."/>
            <person name="Merkel B.J."/>
            <person name="Hornburger P."/>
            <person name="Mueller R.-W."/>
            <person name="Bruemmer F."/>
            <person name="Labrenz M."/>
            <person name="Spormann A.M."/>
            <person name="Op Den Camp H."/>
            <person name="Overmann J."/>
            <person name="Amann R."/>
            <person name="Jetten M.S.M."/>
            <person name="Mascher T."/>
            <person name="Medema M.H."/>
            <person name="Devos D.P."/>
            <person name="Kaster A.-K."/>
            <person name="Ovreas L."/>
            <person name="Rohde M."/>
            <person name="Galperin M.Y."/>
            <person name="Jogler C."/>
        </authorList>
    </citation>
    <scope>NUCLEOTIDE SEQUENCE [LARGE SCALE GENOMIC DNA]</scope>
    <source>
        <strain evidence="9 10">Pan54</strain>
    </source>
</reference>
<evidence type="ECO:0000256" key="6">
    <source>
        <dbReference type="ARBA" id="ARBA00023136"/>
    </source>
</evidence>
<name>A0A5C5XJ43_9PLAN</name>
<dbReference type="PANTHER" id="PTHR11958">
    <property type="entry name" value="SODIUM/DICARBOXYLATE SYMPORTER-RELATED"/>
    <property type="match status" value="1"/>
</dbReference>
<evidence type="ECO:0000256" key="7">
    <source>
        <dbReference type="ARBA" id="ARBA00023180"/>
    </source>
</evidence>
<dbReference type="SUPFAM" id="SSF118215">
    <property type="entry name" value="Proton glutamate symport protein"/>
    <property type="match status" value="1"/>
</dbReference>
<evidence type="ECO:0000256" key="1">
    <source>
        <dbReference type="ARBA" id="ARBA00004141"/>
    </source>
</evidence>
<dbReference type="InterPro" id="IPR001991">
    <property type="entry name" value="Na-dicarboxylate_symporter"/>
</dbReference>
<dbReference type="Gene3D" id="1.10.3860.10">
    <property type="entry name" value="Sodium:dicarboxylate symporter"/>
    <property type="match status" value="1"/>
</dbReference>
<evidence type="ECO:0000256" key="8">
    <source>
        <dbReference type="SAM" id="Phobius"/>
    </source>
</evidence>
<dbReference type="EMBL" id="SJPG01000001">
    <property type="protein sequence ID" value="TWT62371.1"/>
    <property type="molecule type" value="Genomic_DNA"/>
</dbReference>
<comment type="caution">
    <text evidence="9">The sequence shown here is derived from an EMBL/GenBank/DDBJ whole genome shotgun (WGS) entry which is preliminary data.</text>
</comment>
<dbReference type="AlphaFoldDB" id="A0A5C5XJ43"/>
<evidence type="ECO:0000256" key="3">
    <source>
        <dbReference type="ARBA" id="ARBA00022692"/>
    </source>
</evidence>
<keyword evidence="10" id="KW-1185">Reference proteome</keyword>
<keyword evidence="2" id="KW-0813">Transport</keyword>
<dbReference type="InterPro" id="IPR050746">
    <property type="entry name" value="DAACS"/>
</dbReference>
<dbReference type="OrthoDB" id="9768885at2"/>
<dbReference type="GO" id="GO:0015501">
    <property type="term" value="F:glutamate:sodium symporter activity"/>
    <property type="evidence" value="ECO:0007669"/>
    <property type="project" value="TreeGrafter"/>
</dbReference>
<feature type="transmembrane region" description="Helical" evidence="8">
    <location>
        <begin position="346"/>
        <end position="369"/>
    </location>
</feature>
<dbReference type="PANTHER" id="PTHR11958:SF63">
    <property type="entry name" value="AMINO ACID TRANSPORTER"/>
    <property type="match status" value="1"/>
</dbReference>
<gene>
    <name evidence="9" type="primary">gltP</name>
    <name evidence="9" type="ORF">Pan54_31120</name>
</gene>
<feature type="transmembrane region" description="Helical" evidence="8">
    <location>
        <begin position="303"/>
        <end position="334"/>
    </location>
</feature>
<keyword evidence="3 8" id="KW-0812">Transmembrane</keyword>
<comment type="subcellular location">
    <subcellularLocation>
        <location evidence="1">Membrane</location>
        <topology evidence="1">Multi-pass membrane protein</topology>
    </subcellularLocation>
</comment>
<dbReference type="InterPro" id="IPR018107">
    <property type="entry name" value="Na-dicarboxylate_symporter_CS"/>
</dbReference>
<feature type="transmembrane region" description="Helical" evidence="8">
    <location>
        <begin position="12"/>
        <end position="30"/>
    </location>
</feature>
<feature type="transmembrane region" description="Helical" evidence="8">
    <location>
        <begin position="460"/>
        <end position="488"/>
    </location>
</feature>
<sequence>MNIFKAPLHIQILVALIVGAVLGIVMNPGTTQFSDPNSEFTLQTQDGKILIVEKERSAKGELVPVVPPVSVTPEQYEKRFDYLPPVSDVQAGDVTVKVTERRFRLVEDSTGIAINYSRKYNNHLLMTDDRVSNRAELEKKYPVFLAAYDNYSSSLSRLVTISSKWIGDLFLRLLKMVTIPLIVSSLITGVAGLGGTGKLGSMFGKTLGYYFVTSVLAITTGIIMVNLIRPGIGATLPGTGEVTTFGENESLIGIFSGMVDNMIPPNPVAALANGDFLSIISFSILFGVFIVRSKEATRNTMTGFFNAFFDVIMGLTMFIIHLAPIGVLAFMTFATASQGIEIFGTLAWYMLTVFLALMVHALITMPLILKFIAKRSPVAYARALSPALMTAFSTASSNGTLPLTMTSVEQNAGISNRTSSFVLPLGATINMDGTALYEAVAVLFIAQATAGFELSLSTQIIVAITALLASIGAAGIPHAGLVMMAIVLQAVGLPLDAQGVIIAVDRVLDMCRTAINVWSDSCGCAVVEQLTANDEENTPSVVQSTPS</sequence>
<evidence type="ECO:0000313" key="10">
    <source>
        <dbReference type="Proteomes" id="UP000316095"/>
    </source>
</evidence>
<feature type="transmembrane region" description="Helical" evidence="8">
    <location>
        <begin position="207"/>
        <end position="228"/>
    </location>
</feature>
<dbReference type="Pfam" id="PF00375">
    <property type="entry name" value="SDF"/>
    <property type="match status" value="1"/>
</dbReference>
<keyword evidence="6 8" id="KW-0472">Membrane</keyword>
<evidence type="ECO:0000313" key="9">
    <source>
        <dbReference type="EMBL" id="TWT62371.1"/>
    </source>
</evidence>
<dbReference type="GO" id="GO:0015175">
    <property type="term" value="F:neutral L-amino acid transmembrane transporter activity"/>
    <property type="evidence" value="ECO:0007669"/>
    <property type="project" value="TreeGrafter"/>
</dbReference>
<keyword evidence="4" id="KW-0769">Symport</keyword>